<keyword evidence="4 8" id="KW-0833">Ubl conjugation pathway</keyword>
<dbReference type="InterPro" id="IPR019400">
    <property type="entry name" value="Peptidase_C65_otubain"/>
</dbReference>
<dbReference type="EMBL" id="GL379985">
    <property type="protein sequence ID" value="EGT40261.1"/>
    <property type="molecule type" value="Genomic_DNA"/>
</dbReference>
<dbReference type="Gene3D" id="3.30.200.60">
    <property type="entry name" value="Peptidase C65 Otubain, subdomain 1"/>
    <property type="match status" value="1"/>
</dbReference>
<accession>G0NZ11</accession>
<feature type="site" description="Interacts with free ubiquitin" evidence="10">
    <location>
        <position position="261"/>
    </location>
</feature>
<protein>
    <recommendedName>
        <fullName evidence="8">Ubiquitin thioesterase</fullName>
        <ecNumber evidence="8">3.4.19.12</ecNumber>
    </recommendedName>
</protein>
<gene>
    <name evidence="12" type="ORF">CAEBREN_07575</name>
</gene>
<evidence type="ECO:0000256" key="10">
    <source>
        <dbReference type="PIRSR" id="PIRSR013503-2"/>
    </source>
</evidence>
<comment type="function">
    <text evidence="7">Hydrolase that can remove conjugated ubiquitin from proteins and plays an important regulatory role at the level of protein turnover by preventing degradation. Specifically cleaves 'Lys-48'-linked polyubiquitin.</text>
</comment>
<dbReference type="HOGENOM" id="CLU_014832_3_0_1"/>
<keyword evidence="6 8" id="KW-0788">Thiol protease</keyword>
<sequence>MVQESNENLPTSTSAITEDEILLQDQQMKRIEDEQKAAPLVGDKSPFFTLIGYYDEVTSPAFFAKANELAETYSDIRYIRGDGNCFYRAVLVGLVEIMLNDREKLLKFIASSKEWTDRLVKLGFPDWTCTDFCEYFIEFLQKIADGKTKNEAVFENMNDDNTANYLLMFFRLITSGYLKGNSTEYEPFIGEGMPLAQYCESEIEAMWKEADHLAIIALVKATNIHLRIEYMDRSVAPNGGWHHNLPDGDDATFVPDITLLYRPGHYDLIYKKSVDSSG</sequence>
<dbReference type="FunCoup" id="G0NZ11">
    <property type="interactions" value="3019"/>
</dbReference>
<dbReference type="GO" id="GO:0006508">
    <property type="term" value="P:proteolysis"/>
    <property type="evidence" value="ECO:0007669"/>
    <property type="project" value="UniProtKB-KW"/>
</dbReference>
<dbReference type="InterPro" id="IPR042467">
    <property type="entry name" value="Peptidase_C65_otubain_sub2"/>
</dbReference>
<dbReference type="Pfam" id="PF10275">
    <property type="entry name" value="Peptidase_C65"/>
    <property type="match status" value="1"/>
</dbReference>
<dbReference type="SUPFAM" id="SSF54001">
    <property type="entry name" value="Cysteine proteinases"/>
    <property type="match status" value="1"/>
</dbReference>
<feature type="active site" description="Nucleophile" evidence="9">
    <location>
        <position position="85"/>
    </location>
</feature>
<dbReference type="InterPro" id="IPR042468">
    <property type="entry name" value="Peptidase_C65_otubain_sub1"/>
</dbReference>
<dbReference type="PROSITE" id="PS50802">
    <property type="entry name" value="OTU"/>
    <property type="match status" value="1"/>
</dbReference>
<feature type="site" description="Interacts with free ubiquitin" evidence="10">
    <location>
        <position position="232"/>
    </location>
</feature>
<proteinExistence type="inferred from homology"/>
<keyword evidence="5 8" id="KW-0378">Hydrolase</keyword>
<feature type="active site" evidence="9">
    <location>
        <position position="265"/>
    </location>
</feature>
<evidence type="ECO:0000256" key="2">
    <source>
        <dbReference type="ARBA" id="ARBA00006579"/>
    </source>
</evidence>
<dbReference type="eggNOG" id="KOG3991">
    <property type="taxonomic scope" value="Eukaryota"/>
</dbReference>
<dbReference type="OMA" id="ADHVQIT"/>
<evidence type="ECO:0000256" key="5">
    <source>
        <dbReference type="ARBA" id="ARBA00022801"/>
    </source>
</evidence>
<keyword evidence="13" id="KW-1185">Reference proteome</keyword>
<evidence type="ECO:0000259" key="11">
    <source>
        <dbReference type="PROSITE" id="PS50802"/>
    </source>
</evidence>
<dbReference type="InParanoid" id="G0NZ11"/>
<dbReference type="Proteomes" id="UP000008068">
    <property type="component" value="Unassembled WGS sequence"/>
</dbReference>
<dbReference type="STRING" id="135651.G0NZ11"/>
<feature type="domain" description="OTU" evidence="11">
    <location>
        <begin position="74"/>
        <end position="272"/>
    </location>
</feature>
<evidence type="ECO:0000256" key="4">
    <source>
        <dbReference type="ARBA" id="ARBA00022786"/>
    </source>
</evidence>
<feature type="active site" evidence="9">
    <location>
        <position position="82"/>
    </location>
</feature>
<feature type="site" description="Interacts with free ubiquitin" evidence="10">
    <location>
        <position position="216"/>
    </location>
</feature>
<dbReference type="FunFam" id="1.20.1300.20:FF:000005">
    <property type="entry name" value="Ubiquitin thioesterase otubain-like"/>
    <property type="match status" value="1"/>
</dbReference>
<evidence type="ECO:0000256" key="7">
    <source>
        <dbReference type="ARBA" id="ARBA00057926"/>
    </source>
</evidence>
<dbReference type="PANTHER" id="PTHR12931:SF15">
    <property type="entry name" value="UBIQUITIN THIOESTERASE OTUBAIN-LIKE"/>
    <property type="match status" value="1"/>
</dbReference>
<feature type="site" description="Interacts with free ubiquitin" evidence="10">
    <location>
        <position position="230"/>
    </location>
</feature>
<evidence type="ECO:0000256" key="9">
    <source>
        <dbReference type="PIRSR" id="PIRSR013503-1"/>
    </source>
</evidence>
<evidence type="ECO:0000313" key="12">
    <source>
        <dbReference type="EMBL" id="EGT40261.1"/>
    </source>
</evidence>
<dbReference type="EC" id="3.4.19.12" evidence="8"/>
<evidence type="ECO:0000256" key="3">
    <source>
        <dbReference type="ARBA" id="ARBA00022670"/>
    </source>
</evidence>
<dbReference type="OrthoDB" id="18915at2759"/>
<dbReference type="InterPro" id="IPR038765">
    <property type="entry name" value="Papain-like_cys_pep_sf"/>
</dbReference>
<dbReference type="PANTHER" id="PTHR12931">
    <property type="entry name" value="UBIQUITIN THIOLESTERASE PROTEIN OTUB"/>
    <property type="match status" value="1"/>
</dbReference>
<evidence type="ECO:0000256" key="8">
    <source>
        <dbReference type="PIRNR" id="PIRNR013503"/>
    </source>
</evidence>
<dbReference type="AlphaFoldDB" id="G0NZ11"/>
<evidence type="ECO:0000256" key="6">
    <source>
        <dbReference type="ARBA" id="ARBA00022807"/>
    </source>
</evidence>
<dbReference type="InterPro" id="IPR003323">
    <property type="entry name" value="OTU_dom"/>
</dbReference>
<dbReference type="CDD" id="cd22749">
    <property type="entry name" value="Otubain_C65"/>
    <property type="match status" value="1"/>
</dbReference>
<dbReference type="GO" id="GO:0043130">
    <property type="term" value="F:ubiquitin binding"/>
    <property type="evidence" value="ECO:0007669"/>
    <property type="project" value="UniProtKB-UniRule"/>
</dbReference>
<dbReference type="GO" id="GO:0071108">
    <property type="term" value="P:protein K48-linked deubiquitination"/>
    <property type="evidence" value="ECO:0007669"/>
    <property type="project" value="TreeGrafter"/>
</dbReference>
<evidence type="ECO:0000256" key="1">
    <source>
        <dbReference type="ARBA" id="ARBA00000707"/>
    </source>
</evidence>
<reference evidence="13" key="1">
    <citation type="submission" date="2011-07" db="EMBL/GenBank/DDBJ databases">
        <authorList>
            <consortium name="Caenorhabditis brenneri Sequencing and Analysis Consortium"/>
            <person name="Wilson R.K."/>
        </authorList>
    </citation>
    <scope>NUCLEOTIDE SEQUENCE [LARGE SCALE GENOMIC DNA]</scope>
    <source>
        <strain evidence="13">PB2801</strain>
    </source>
</reference>
<dbReference type="InterPro" id="IPR016615">
    <property type="entry name" value="Otubain"/>
</dbReference>
<dbReference type="GO" id="GO:0004843">
    <property type="term" value="F:cysteine-type deubiquitinase activity"/>
    <property type="evidence" value="ECO:0007669"/>
    <property type="project" value="UniProtKB-UniRule"/>
</dbReference>
<feature type="site" description="Interacts with free ubiquitin" evidence="10">
    <location>
        <position position="266"/>
    </location>
</feature>
<dbReference type="GO" id="GO:0005634">
    <property type="term" value="C:nucleus"/>
    <property type="evidence" value="ECO:0007669"/>
    <property type="project" value="TreeGrafter"/>
</dbReference>
<dbReference type="Gene3D" id="1.20.1300.20">
    <property type="entry name" value="Peptidase C65 Otubain, subdomain 2"/>
    <property type="match status" value="1"/>
</dbReference>
<dbReference type="MEROPS" id="C65.A01"/>
<evidence type="ECO:0000313" key="13">
    <source>
        <dbReference type="Proteomes" id="UP000008068"/>
    </source>
</evidence>
<comment type="catalytic activity">
    <reaction evidence="1 8">
        <text>Thiol-dependent hydrolysis of ester, thioester, amide, peptide and isopeptide bonds formed by the C-terminal Gly of ubiquitin (a 76-residue protein attached to proteins as an intracellular targeting signal).</text>
        <dbReference type="EC" id="3.4.19.12"/>
    </reaction>
</comment>
<dbReference type="PIRSF" id="PIRSF013503">
    <property type="entry name" value="Ubiquitin_thioesterase_Otubain"/>
    <property type="match status" value="1"/>
</dbReference>
<organism evidence="13">
    <name type="scientific">Caenorhabditis brenneri</name>
    <name type="common">Nematode worm</name>
    <dbReference type="NCBI Taxonomy" id="135651"/>
    <lineage>
        <taxon>Eukaryota</taxon>
        <taxon>Metazoa</taxon>
        <taxon>Ecdysozoa</taxon>
        <taxon>Nematoda</taxon>
        <taxon>Chromadorea</taxon>
        <taxon>Rhabditida</taxon>
        <taxon>Rhabditina</taxon>
        <taxon>Rhabditomorpha</taxon>
        <taxon>Rhabditoidea</taxon>
        <taxon>Rhabditidae</taxon>
        <taxon>Peloderinae</taxon>
        <taxon>Caenorhabditis</taxon>
    </lineage>
</organism>
<keyword evidence="3 8" id="KW-0645">Protease</keyword>
<name>G0NZ11_CAEBE</name>
<comment type="similarity">
    <text evidence="2 8">Belongs to the peptidase C65 family.</text>
</comment>